<evidence type="ECO:0008006" key="3">
    <source>
        <dbReference type="Google" id="ProtNLM"/>
    </source>
</evidence>
<accession>A0A3G1A6Y7</accession>
<name>A0A3G1A6Y7_9CREN</name>
<dbReference type="Proteomes" id="UP000266720">
    <property type="component" value="Chromosome"/>
</dbReference>
<dbReference type="RefSeq" id="WP_052886793.1">
    <property type="nucleotide sequence ID" value="NZ_CP007493.1"/>
</dbReference>
<dbReference type="Gene3D" id="2.60.120.200">
    <property type="match status" value="1"/>
</dbReference>
<sequence length="243" mass="28116">MGETSPVEFFDDFNGESDHWNYRTDNYASISQEKSILRLCSGPTEALYYSNAELSDGLFDDLPWVEKTFEAKLRMTGNHYGSAGWGFWNHTMQFDKNMCMWFILLQSRGPYMFQGFFAQVGKHLYPIKVYRGNIALLSYASRLTLGKLGVLIHSAKPSLRTLDLTEWHVYKVEWRKTGVNFHIDGNLVARLPPPAQGTRARTDIWIDNAVFGYNPRDAGRVYRHLTQENRNTTCIEVDYVKIY</sequence>
<proteinExistence type="predicted"/>
<dbReference type="AlphaFoldDB" id="A0A3G1A6Y7"/>
<evidence type="ECO:0000313" key="2">
    <source>
        <dbReference type="Proteomes" id="UP000266720"/>
    </source>
</evidence>
<evidence type="ECO:0000313" key="1">
    <source>
        <dbReference type="EMBL" id="AJB41915.1"/>
    </source>
</evidence>
<dbReference type="InterPro" id="IPR013320">
    <property type="entry name" value="ConA-like_dom_sf"/>
</dbReference>
<gene>
    <name evidence="1" type="ORF">TCARB_0865</name>
</gene>
<protein>
    <recommendedName>
        <fullName evidence="3">GH16 domain-containing protein</fullName>
    </recommendedName>
</protein>
<dbReference type="STRING" id="697581.TCARB_0865"/>
<dbReference type="EMBL" id="CP007493">
    <property type="protein sequence ID" value="AJB41915.1"/>
    <property type="molecule type" value="Genomic_DNA"/>
</dbReference>
<dbReference type="SUPFAM" id="SSF49899">
    <property type="entry name" value="Concanavalin A-like lectins/glucanases"/>
    <property type="match status" value="1"/>
</dbReference>
<dbReference type="KEGG" id="tcb:TCARB_0865"/>
<dbReference type="GeneID" id="25406291"/>
<reference evidence="2" key="1">
    <citation type="book" date="2010" name="EXTREMOPHILES" publisher="0:0-0">
        <title>Complete genome sequences of ten hyperthermophilic archaea reveal their metabolic capabilities and possible ecological roles.</title>
        <editorList>
            <person name="?"/>
        </editorList>
        <authorList>
            <person name="Ravin N.V."/>
            <person name="Mardanov A.V."/>
            <person name="Bonch-Osmolovskaya E.A."/>
            <person name="Skryabin K.G."/>
        </authorList>
    </citation>
    <scope>NUCLEOTIDE SEQUENCE [LARGE SCALE GENOMIC DNA]</scope>
    <source>
        <strain evidence="2">1505</strain>
    </source>
</reference>
<organism evidence="1 2">
    <name type="scientific">Thermofilum adornatum 1505</name>
    <dbReference type="NCBI Taxonomy" id="697581"/>
    <lineage>
        <taxon>Archaea</taxon>
        <taxon>Thermoproteota</taxon>
        <taxon>Thermoprotei</taxon>
        <taxon>Thermofilales</taxon>
        <taxon>Thermofilaceae</taxon>
        <taxon>Thermofilum</taxon>
    </lineage>
</organism>